<dbReference type="Proteomes" id="UP001408356">
    <property type="component" value="Unassembled WGS sequence"/>
</dbReference>
<dbReference type="InterPro" id="IPR009081">
    <property type="entry name" value="PP-bd_ACP"/>
</dbReference>
<dbReference type="PROSITE" id="PS00012">
    <property type="entry name" value="PHOSPHOPANTETHEINE"/>
    <property type="match status" value="1"/>
</dbReference>
<evidence type="ECO:0000259" key="10">
    <source>
        <dbReference type="PROSITE" id="PS52019"/>
    </source>
</evidence>
<dbReference type="InterPro" id="IPR049552">
    <property type="entry name" value="PKS_DH_N"/>
</dbReference>
<feature type="region of interest" description="C-terminal hotdog fold" evidence="7">
    <location>
        <begin position="1181"/>
        <end position="1337"/>
    </location>
</feature>
<accession>A0ABR2UMF7</accession>
<gene>
    <name evidence="11" type="ORF">SUNI508_10119</name>
</gene>
<dbReference type="Gene3D" id="1.10.1200.10">
    <property type="entry name" value="ACP-like"/>
    <property type="match status" value="1"/>
</dbReference>
<dbReference type="Gene3D" id="3.40.47.10">
    <property type="match status" value="1"/>
</dbReference>
<dbReference type="SUPFAM" id="SSF55048">
    <property type="entry name" value="Probable ACP-binding domain of malonyl-CoA ACP transacylase"/>
    <property type="match status" value="1"/>
</dbReference>
<evidence type="ECO:0000313" key="11">
    <source>
        <dbReference type="EMBL" id="KAK9415819.1"/>
    </source>
</evidence>
<dbReference type="Gene3D" id="3.10.129.110">
    <property type="entry name" value="Polyketide synthase dehydratase"/>
    <property type="match status" value="1"/>
</dbReference>
<evidence type="ECO:0000256" key="3">
    <source>
        <dbReference type="ARBA" id="ARBA00022679"/>
    </source>
</evidence>
<dbReference type="CDD" id="cd00833">
    <property type="entry name" value="PKS"/>
    <property type="match status" value="1"/>
</dbReference>
<reference evidence="11 12" key="1">
    <citation type="journal article" date="2024" name="J. Plant Pathol.">
        <title>Sequence and assembly of the genome of Seiridium unicorne, isolate CBS 538.82, causal agent of cypress canker disease.</title>
        <authorList>
            <person name="Scali E."/>
            <person name="Rocca G.D."/>
            <person name="Danti R."/>
            <person name="Garbelotto M."/>
            <person name="Barberini S."/>
            <person name="Baroncelli R."/>
            <person name="Emiliani G."/>
        </authorList>
    </citation>
    <scope>NUCLEOTIDE SEQUENCE [LARGE SCALE GENOMIC DNA]</scope>
    <source>
        <strain evidence="11 12">BM-138-508</strain>
    </source>
</reference>
<dbReference type="InterPro" id="IPR020841">
    <property type="entry name" value="PKS_Beta-ketoAc_synthase_dom"/>
</dbReference>
<dbReference type="InterPro" id="IPR029063">
    <property type="entry name" value="SAM-dependent_MTases_sf"/>
</dbReference>
<dbReference type="SUPFAM" id="SSF51735">
    <property type="entry name" value="NAD(P)-binding Rossmann-fold domains"/>
    <property type="match status" value="1"/>
</dbReference>
<evidence type="ECO:0000256" key="6">
    <source>
        <dbReference type="ARBA" id="ARBA00023315"/>
    </source>
</evidence>
<dbReference type="Pfam" id="PF00109">
    <property type="entry name" value="ketoacyl-synt"/>
    <property type="match status" value="1"/>
</dbReference>
<dbReference type="SMART" id="SM00823">
    <property type="entry name" value="PKS_PP"/>
    <property type="match status" value="1"/>
</dbReference>
<keyword evidence="3" id="KW-0808">Transferase</keyword>
<feature type="active site" description="Proton acceptor; for dehydratase activity" evidence="7">
    <location>
        <position position="1068"/>
    </location>
</feature>
<feature type="domain" description="Ketosynthase family 3 (KS3)" evidence="9">
    <location>
        <begin position="6"/>
        <end position="431"/>
    </location>
</feature>
<dbReference type="CDD" id="cd05274">
    <property type="entry name" value="KR_FAS_SDR_x"/>
    <property type="match status" value="1"/>
</dbReference>
<evidence type="ECO:0000256" key="7">
    <source>
        <dbReference type="PROSITE-ProRule" id="PRU01363"/>
    </source>
</evidence>
<dbReference type="CDD" id="cd02440">
    <property type="entry name" value="AdoMet_MTases"/>
    <property type="match status" value="1"/>
</dbReference>
<dbReference type="Pfam" id="PF00698">
    <property type="entry name" value="Acyl_transf_1"/>
    <property type="match status" value="1"/>
</dbReference>
<dbReference type="PROSITE" id="PS52004">
    <property type="entry name" value="KS3_2"/>
    <property type="match status" value="1"/>
</dbReference>
<protein>
    <recommendedName>
        <fullName evidence="13">Polyketide synthase</fullName>
    </recommendedName>
</protein>
<dbReference type="Pfam" id="PF22621">
    <property type="entry name" value="CurL-like_PKS_C"/>
    <property type="match status" value="1"/>
</dbReference>
<dbReference type="Pfam" id="PF08659">
    <property type="entry name" value="KR"/>
    <property type="match status" value="1"/>
</dbReference>
<dbReference type="InterPro" id="IPR049900">
    <property type="entry name" value="PKS_mFAS_DH"/>
</dbReference>
<evidence type="ECO:0000259" key="8">
    <source>
        <dbReference type="PROSITE" id="PS50075"/>
    </source>
</evidence>
<keyword evidence="2" id="KW-0597">Phosphoprotein</keyword>
<dbReference type="SMART" id="SM00827">
    <property type="entry name" value="PKS_AT"/>
    <property type="match status" value="1"/>
</dbReference>
<dbReference type="Gene3D" id="3.30.70.3290">
    <property type="match status" value="1"/>
</dbReference>
<dbReference type="Pfam" id="PF23114">
    <property type="entry name" value="NAD-bd_HRPKS_sdrA"/>
    <property type="match status" value="1"/>
</dbReference>
<feature type="active site" description="Proton donor; for dehydratase activity" evidence="7">
    <location>
        <position position="1246"/>
    </location>
</feature>
<evidence type="ECO:0000256" key="2">
    <source>
        <dbReference type="ARBA" id="ARBA00022553"/>
    </source>
</evidence>
<dbReference type="SUPFAM" id="SSF53335">
    <property type="entry name" value="S-adenosyl-L-methionine-dependent methyltransferases"/>
    <property type="match status" value="1"/>
</dbReference>
<dbReference type="InterPro" id="IPR016035">
    <property type="entry name" value="Acyl_Trfase/lysoPLipase"/>
</dbReference>
<feature type="domain" description="Carrier" evidence="8">
    <location>
        <begin position="2180"/>
        <end position="2257"/>
    </location>
</feature>
<dbReference type="SUPFAM" id="SSF52151">
    <property type="entry name" value="FabD/lysophospholipase-like"/>
    <property type="match status" value="1"/>
</dbReference>
<keyword evidence="6" id="KW-0012">Acyltransferase</keyword>
<dbReference type="InterPro" id="IPR057326">
    <property type="entry name" value="KR_dom"/>
</dbReference>
<dbReference type="PROSITE" id="PS51257">
    <property type="entry name" value="PROKAR_LIPOPROTEIN"/>
    <property type="match status" value="1"/>
</dbReference>
<dbReference type="InterPro" id="IPR013217">
    <property type="entry name" value="Methyltransf_12"/>
</dbReference>
<feature type="region of interest" description="N-terminal hotdog fold" evidence="7">
    <location>
        <begin position="1036"/>
        <end position="1171"/>
    </location>
</feature>
<comment type="caution">
    <text evidence="11">The sequence shown here is derived from an EMBL/GenBank/DDBJ whole genome shotgun (WGS) entry which is preliminary data.</text>
</comment>
<keyword evidence="1" id="KW-0596">Phosphopantetheine</keyword>
<dbReference type="InterPro" id="IPR001227">
    <property type="entry name" value="Ac_transferase_dom_sf"/>
</dbReference>
<dbReference type="Gene3D" id="3.40.50.150">
    <property type="entry name" value="Vaccinia Virus protein VP39"/>
    <property type="match status" value="1"/>
</dbReference>
<dbReference type="SMART" id="SM00826">
    <property type="entry name" value="PKS_DH"/>
    <property type="match status" value="1"/>
</dbReference>
<dbReference type="Pfam" id="PF08242">
    <property type="entry name" value="Methyltransf_12"/>
    <property type="match status" value="1"/>
</dbReference>
<sequence length="2258" mass="245204">MEQAKTMPIAITGMACRFPGQADTPESLWDICAAAQNTWSEWPKDRLNESAFSHPQPEHLGTFHSNGGHFLTEDVSLWDASFFNFTADMAKAMDPQVRLLLETAFEAFQTAGLPLEKLAGSQTAVFAGSMFRDYHDLLMRDAENLPRYHVTGNAAAFTANRLSHFFDLRGPSVSVDTACSTTLAALHLACQSLRTGESNTAVVGGSNLILHPGSSMSLSNLGLTGRAGKSFSFDSRAQGYGRGEGVACIVLKPLADALRDGDPIRAVIRETGMNQDGRTQTITTPSPEAQKQLILSCYERAGLDPRDTTYVEAHGTGTIAGDKIELGALGATIGKGRSVEDPFYVGSVKANFGHTESTSGLAAVIKVAMMLEHGQIPPQALFEKHNPRIDFEALNIKIPTELVEWPDSQVRRASISNFGAGGANTHVIMEDPSFLLGVDNQINGKATSNHGPMINGSTEANGHHPVNGRLDTNSHQILNGCTSTNGSCLDSGPATNGVSTTANGDIGTGVNGDSSTEVKKATNGAHHGNCTDIDTENVATLTKPNKAQDGDSCSVADESLIFTLSARDETSLRASARRVADYLGRTKSLPTVHDLAYTLNQKRTHFPWRLAVNVATLSTLRETLSDASLRPLNSPQVPRLGFVFTGQGAQWFAMGRELIAAYPKFREALEDGASYMRSLGADWDPIEELGRSAEDTKLNHPYLSFPMSVLLQLALVRLLRSWGIVPTATTGHSSGEIAAAYASGGLTFNEAVAVAYIRGRLTSDFVESGRACGGMTAVATSKEKAREYFETADVGTTAVIACVNSPDSVTISGDIPALEKIEALAGHENLMFRRLKVPAAYHSFEMEALAEDYLNALKPHFDASHPQAFEATFSSPVTGGIVETPASIHDPSHWVRNMVQPVLFDDSLKVMVSGQKPTTGKNITTAVDFLLEIGPHGTLQGPIRQILDSMSLQSMKTSVGACLKRGDDAAKTIKEMANTLYCKGYPVDLGNVNFPRRSRPRKVVHDLPTYQWNHSVGYWDVPHVAVDYMQRKHPRHDLLGTRVEGLNPEQAIWRNTIRISDLPWLQHHVVQSEILYPAAGLLVMVTEAMRQLDEETGKRSHGYALTNVDLSKAVIIPGSGDSLDLQLVIKEPSSSSADDTSARGFVFYSRAKGTNWTKHCQGNVSSAENVAQAVPVGGLSLIPMDVGHFYRSVERSGPTLGPTFRNVTRLSGGELMAEATITVPDTVAMMPSSFASECLVHPTTLDACFHPAWAALPTAVLRNLGLSVPRTIQSLFISSNAPTAPGTELGLRVSMEEASTEGFRVSMSIYSLEDPDRIPVIRIDGLSMVSISECSAPLPTDELMLLHTDWQPSLRFLSPDDLRTRIIESPDPAEAVVFHELQQATINVIHDELEKLSSQDEDNLEWYHKKFVTWMRDQDTTFYGSMAVTDEQGKLDLYSRVTQSCVNGRMLDLVKRNLSSFLKKKADPLEVMAKDGFLSEYYANMIKLTRCLHHVEKYMKLFAHENPGARILEIGAGTGSCTEPALQGLSQDGKAPLLVEKYVFTDVSAGFFEAAGRRFEPYANQMHFQKLDIERDPLDQGFEEGDYDLIISCNCLHATGSLQRTLGNVRKLLKPGGKLLLLETTTPHVDQSLTFGLFSGWWLSEEEERKDSPLLSAPAWSRFLSESGFTGVDVALGDAGSAEISNYSAMVATATDHTHTNGVMRSKNVALIPFPSAEAMPKEWLESLTATLGDTTEANISVIADSEHLADDISAACVLAVGDETLASMALTKFEFLQRVLLKTENVMWVSHGAAAETVRPSASLHTGLLRTLRMEQGEDKYVSLDLDPERDVFTEGTIKAICDVFYFSQHSHGIHECELAERAGKILVPRLRRIPGLAGGTVLSNEPESTQVSESIERVDVQIEPNAGYVVVGGMTGIGREIVRWLARKGAKNIILLSRSADVSRAQDLQAELLSVGSKLIPYATDIASKNDLERFIGALKTIMPIRGVVQSALILDDSSFTKMTLDQWEVPLGPKYHGSKNLDELFHGPDLDFFIMLSSVTGILGSHGQSNYTAGSTYQDALARSRVARGLPGVSIDLGSVLGAGYVARTTGVAERAGKAGWRAHTVQEVLYMVELAIKNPRQPEMVAGIAPWSESGQLSWRQEARFAALPLRLEASKAPQKDSSTVSLRDQLQAAASKIDTMVDGLTNRLAEMFVLSPADINHTQPLAALGVDSLVAVELRNWLSANVTPNVTIFDVTQSGSLVELAEKVVRKFA</sequence>
<dbReference type="Gene3D" id="3.40.366.10">
    <property type="entry name" value="Malonyl-Coenzyme A Acyl Carrier Protein, domain 2"/>
    <property type="match status" value="1"/>
</dbReference>
<evidence type="ECO:0000313" key="12">
    <source>
        <dbReference type="Proteomes" id="UP001408356"/>
    </source>
</evidence>
<keyword evidence="4" id="KW-0560">Oxidoreductase</keyword>
<dbReference type="Pfam" id="PF14765">
    <property type="entry name" value="PS-DH"/>
    <property type="match status" value="1"/>
</dbReference>
<dbReference type="InterPro" id="IPR056501">
    <property type="entry name" value="NAD-bd_HRPKS_sdrA"/>
</dbReference>
<dbReference type="InterPro" id="IPR014030">
    <property type="entry name" value="Ketoacyl_synth_N"/>
</dbReference>
<evidence type="ECO:0000259" key="9">
    <source>
        <dbReference type="PROSITE" id="PS52004"/>
    </source>
</evidence>
<evidence type="ECO:0000256" key="4">
    <source>
        <dbReference type="ARBA" id="ARBA00023002"/>
    </source>
</evidence>
<dbReference type="Pfam" id="PF21089">
    <property type="entry name" value="PKS_DH_N"/>
    <property type="match status" value="1"/>
</dbReference>
<dbReference type="Pfam" id="PF23297">
    <property type="entry name" value="ACP_SdgA_C"/>
    <property type="match status" value="1"/>
</dbReference>
<dbReference type="PROSITE" id="PS52019">
    <property type="entry name" value="PKS_MFAS_DH"/>
    <property type="match status" value="1"/>
</dbReference>
<dbReference type="InterPro" id="IPR020807">
    <property type="entry name" value="PKS_DH"/>
</dbReference>
<dbReference type="InterPro" id="IPR018201">
    <property type="entry name" value="Ketoacyl_synth_AS"/>
</dbReference>
<dbReference type="SUPFAM" id="SSF53901">
    <property type="entry name" value="Thiolase-like"/>
    <property type="match status" value="1"/>
</dbReference>
<evidence type="ECO:0000256" key="5">
    <source>
        <dbReference type="ARBA" id="ARBA00023268"/>
    </source>
</evidence>
<dbReference type="SMART" id="SM00822">
    <property type="entry name" value="PKS_KR"/>
    <property type="match status" value="1"/>
</dbReference>
<dbReference type="InterPro" id="IPR016036">
    <property type="entry name" value="Malonyl_transacylase_ACP-bd"/>
</dbReference>
<dbReference type="InterPro" id="IPR036291">
    <property type="entry name" value="NAD(P)-bd_dom_sf"/>
</dbReference>
<dbReference type="InterPro" id="IPR014043">
    <property type="entry name" value="Acyl_transferase_dom"/>
</dbReference>
<name>A0ABR2UMF7_9PEZI</name>
<dbReference type="InterPro" id="IPR049551">
    <property type="entry name" value="PKS_DH_C"/>
</dbReference>
<dbReference type="InterPro" id="IPR016039">
    <property type="entry name" value="Thiolase-like"/>
</dbReference>
<dbReference type="InterPro" id="IPR042104">
    <property type="entry name" value="PKS_dehydratase_sf"/>
</dbReference>
<dbReference type="EMBL" id="JARVKF010000412">
    <property type="protein sequence ID" value="KAK9415819.1"/>
    <property type="molecule type" value="Genomic_DNA"/>
</dbReference>
<keyword evidence="5" id="KW-0511">Multifunctional enzyme</keyword>
<evidence type="ECO:0000256" key="1">
    <source>
        <dbReference type="ARBA" id="ARBA00022450"/>
    </source>
</evidence>
<dbReference type="Gene3D" id="3.40.50.720">
    <property type="entry name" value="NAD(P)-binding Rossmann-like Domain"/>
    <property type="match status" value="1"/>
</dbReference>
<dbReference type="InterPro" id="IPR020806">
    <property type="entry name" value="PKS_PP-bd"/>
</dbReference>
<feature type="domain" description="PKS/mFAS DH" evidence="10">
    <location>
        <begin position="1036"/>
        <end position="1337"/>
    </location>
</feature>
<dbReference type="InterPro" id="IPR014031">
    <property type="entry name" value="Ketoacyl_synth_C"/>
</dbReference>
<dbReference type="PROSITE" id="PS50075">
    <property type="entry name" value="CARRIER"/>
    <property type="match status" value="1"/>
</dbReference>
<organism evidence="11 12">
    <name type="scientific">Seiridium unicorne</name>
    <dbReference type="NCBI Taxonomy" id="138068"/>
    <lineage>
        <taxon>Eukaryota</taxon>
        <taxon>Fungi</taxon>
        <taxon>Dikarya</taxon>
        <taxon>Ascomycota</taxon>
        <taxon>Pezizomycotina</taxon>
        <taxon>Sordariomycetes</taxon>
        <taxon>Xylariomycetidae</taxon>
        <taxon>Amphisphaeriales</taxon>
        <taxon>Sporocadaceae</taxon>
        <taxon>Seiridium</taxon>
    </lineage>
</organism>
<dbReference type="SMART" id="SM00825">
    <property type="entry name" value="PKS_KS"/>
    <property type="match status" value="1"/>
</dbReference>
<keyword evidence="12" id="KW-1185">Reference proteome</keyword>
<dbReference type="Pfam" id="PF02801">
    <property type="entry name" value="Ketoacyl-synt_C"/>
    <property type="match status" value="1"/>
</dbReference>
<proteinExistence type="predicted"/>
<dbReference type="PROSITE" id="PS00606">
    <property type="entry name" value="KS3_1"/>
    <property type="match status" value="1"/>
</dbReference>
<dbReference type="PANTHER" id="PTHR43775">
    <property type="entry name" value="FATTY ACID SYNTHASE"/>
    <property type="match status" value="1"/>
</dbReference>
<dbReference type="SUPFAM" id="SSF47336">
    <property type="entry name" value="ACP-like"/>
    <property type="match status" value="1"/>
</dbReference>
<dbReference type="InterPro" id="IPR013968">
    <property type="entry name" value="PKS_KR"/>
</dbReference>
<dbReference type="InterPro" id="IPR050091">
    <property type="entry name" value="PKS_NRPS_Biosynth_Enz"/>
</dbReference>
<dbReference type="InterPro" id="IPR036736">
    <property type="entry name" value="ACP-like_sf"/>
</dbReference>
<dbReference type="PANTHER" id="PTHR43775:SF29">
    <property type="entry name" value="ASPERFURANONE POLYKETIDE SYNTHASE AFOG-RELATED"/>
    <property type="match status" value="1"/>
</dbReference>
<dbReference type="InterPro" id="IPR006162">
    <property type="entry name" value="Ppantetheine_attach_site"/>
</dbReference>
<evidence type="ECO:0008006" key="13">
    <source>
        <dbReference type="Google" id="ProtNLM"/>
    </source>
</evidence>